<evidence type="ECO:0000256" key="2">
    <source>
        <dbReference type="ARBA" id="ARBA00016337"/>
    </source>
</evidence>
<keyword evidence="13" id="KW-1185">Reference proteome</keyword>
<keyword evidence="5 10" id="KW-0479">Metal-binding</keyword>
<dbReference type="PANTHER" id="PTHR30040:SF2">
    <property type="entry name" value="FAD:PROTEIN FMN TRANSFERASE"/>
    <property type="match status" value="1"/>
</dbReference>
<protein>
    <recommendedName>
        <fullName evidence="2 10">FAD:protein FMN transferase</fullName>
        <ecNumber evidence="1 10">2.7.1.180</ecNumber>
    </recommendedName>
    <alternativeName>
        <fullName evidence="8 10">Flavin transferase</fullName>
    </alternativeName>
</protein>
<evidence type="ECO:0000313" key="12">
    <source>
        <dbReference type="EMBL" id="ACG77222.1"/>
    </source>
</evidence>
<comment type="similarity">
    <text evidence="10">Belongs to the ApbE family.</text>
</comment>
<keyword evidence="6 10" id="KW-0274">FAD</keyword>
<evidence type="ECO:0000256" key="1">
    <source>
        <dbReference type="ARBA" id="ARBA00011955"/>
    </source>
</evidence>
<evidence type="ECO:0000256" key="11">
    <source>
        <dbReference type="PIRSR" id="PIRSR006268-2"/>
    </source>
</evidence>
<dbReference type="InterPro" id="IPR024932">
    <property type="entry name" value="ApbE"/>
</dbReference>
<comment type="cofactor">
    <cofactor evidence="11">
        <name>Mg(2+)</name>
        <dbReference type="ChEBI" id="CHEBI:18420"/>
    </cofactor>
    <cofactor evidence="11">
        <name>Mn(2+)</name>
        <dbReference type="ChEBI" id="CHEBI:29035"/>
    </cofactor>
    <text evidence="11">Magnesium. Can also use manganese.</text>
</comment>
<dbReference type="GO" id="GO:0016740">
    <property type="term" value="F:transferase activity"/>
    <property type="evidence" value="ECO:0007669"/>
    <property type="project" value="UniProtKB-UniRule"/>
</dbReference>
<dbReference type="RefSeq" id="WP_012521370.1">
    <property type="nucleotide sequence ID" value="NC_011144.1"/>
</dbReference>
<keyword evidence="3 10" id="KW-0285">Flavoprotein</keyword>
<dbReference type="OrthoDB" id="9778595at2"/>
<dbReference type="GO" id="GO:0046872">
    <property type="term" value="F:metal ion binding"/>
    <property type="evidence" value="ECO:0007669"/>
    <property type="project" value="UniProtKB-UniRule"/>
</dbReference>
<dbReference type="HOGENOM" id="CLU_044403_0_2_5"/>
<dbReference type="EMBL" id="CP000747">
    <property type="protein sequence ID" value="ACG77222.1"/>
    <property type="molecule type" value="Genomic_DNA"/>
</dbReference>
<dbReference type="KEGG" id="pzu:PHZ_c0808"/>
<evidence type="ECO:0000313" key="13">
    <source>
        <dbReference type="Proteomes" id="UP000001868"/>
    </source>
</evidence>
<evidence type="ECO:0000256" key="5">
    <source>
        <dbReference type="ARBA" id="ARBA00022723"/>
    </source>
</evidence>
<reference evidence="12 13" key="1">
    <citation type="journal article" date="2008" name="BMC Genomics">
        <title>Complete genome of Phenylobacterium zucineum - a novel facultative intracellular bacterium isolated from human erythroleukemia cell line K562.</title>
        <authorList>
            <person name="Luo Y."/>
            <person name="Xu X."/>
            <person name="Ding Z."/>
            <person name="Liu Z."/>
            <person name="Zhang B."/>
            <person name="Yan Z."/>
            <person name="Sun J."/>
            <person name="Hu S."/>
            <person name="Hu X."/>
        </authorList>
    </citation>
    <scope>NUCLEOTIDE SEQUENCE [LARGE SCALE GENOMIC DNA]</scope>
    <source>
        <strain evidence="12 13">HLK1</strain>
    </source>
</reference>
<feature type="binding site" evidence="11">
    <location>
        <position position="281"/>
    </location>
    <ligand>
        <name>Mg(2+)</name>
        <dbReference type="ChEBI" id="CHEBI:18420"/>
    </ligand>
</feature>
<gene>
    <name evidence="12" type="primary">apbE</name>
    <name evidence="12" type="ordered locus">PHZ_c0808</name>
</gene>
<accession>B4RG98</accession>
<keyword evidence="4 10" id="KW-0808">Transferase</keyword>
<name>B4RG98_PHEZH</name>
<keyword evidence="7 10" id="KW-0460">Magnesium</keyword>
<evidence type="ECO:0000256" key="10">
    <source>
        <dbReference type="PIRNR" id="PIRNR006268"/>
    </source>
</evidence>
<evidence type="ECO:0000256" key="8">
    <source>
        <dbReference type="ARBA" id="ARBA00031306"/>
    </source>
</evidence>
<dbReference type="STRING" id="450851.PHZ_c0808"/>
<dbReference type="AlphaFoldDB" id="B4RG98"/>
<evidence type="ECO:0000256" key="7">
    <source>
        <dbReference type="ARBA" id="ARBA00022842"/>
    </source>
</evidence>
<dbReference type="InterPro" id="IPR003374">
    <property type="entry name" value="ApbE-like_sf"/>
</dbReference>
<dbReference type="Gene3D" id="3.10.520.10">
    <property type="entry name" value="ApbE-like domains"/>
    <property type="match status" value="1"/>
</dbReference>
<feature type="binding site" evidence="11">
    <location>
        <position position="166"/>
    </location>
    <ligand>
        <name>Mg(2+)</name>
        <dbReference type="ChEBI" id="CHEBI:18420"/>
    </ligand>
</feature>
<organism evidence="12 13">
    <name type="scientific">Phenylobacterium zucineum (strain HLK1)</name>
    <dbReference type="NCBI Taxonomy" id="450851"/>
    <lineage>
        <taxon>Bacteria</taxon>
        <taxon>Pseudomonadati</taxon>
        <taxon>Pseudomonadota</taxon>
        <taxon>Alphaproteobacteria</taxon>
        <taxon>Caulobacterales</taxon>
        <taxon>Caulobacteraceae</taxon>
        <taxon>Phenylobacterium</taxon>
    </lineage>
</organism>
<evidence type="ECO:0000256" key="6">
    <source>
        <dbReference type="ARBA" id="ARBA00022827"/>
    </source>
</evidence>
<proteinExistence type="inferred from homology"/>
<dbReference type="eggNOG" id="COG1477">
    <property type="taxonomic scope" value="Bacteria"/>
</dbReference>
<sequence>MRRVAIPLDLTPEAARPREGRAVSLSGPTMGVAWTLKARAPAGLSDAAVAAAVQGACDRVVAEMSQWEPGSDLTRFNRAPAGSWTDLPPDFATVMEAALELARTSDGAFDPTLGDLVDLWGFGPAGPAATIPDPTALRAARAGWADLRLDAGRLFQPGGVALDLSGVAKGYGVDLAAAALRGLGVRDFLLEIGGELRGEGVKGDGEPWWVEVERPPDADLAEPPVLVALHGLSVATSGDWRRAFVSDGRRYAHTLDPATRAPLPADVAAATVVHRDCLHADALCTALLVLGSRAEAFAREHDVAALILRRAAGGYEEVLTPAFERLLA</sequence>
<comment type="catalytic activity">
    <reaction evidence="9 10">
        <text>L-threonyl-[protein] + FAD = FMN-L-threonyl-[protein] + AMP + H(+)</text>
        <dbReference type="Rhea" id="RHEA:36847"/>
        <dbReference type="Rhea" id="RHEA-COMP:11060"/>
        <dbReference type="Rhea" id="RHEA-COMP:11061"/>
        <dbReference type="ChEBI" id="CHEBI:15378"/>
        <dbReference type="ChEBI" id="CHEBI:30013"/>
        <dbReference type="ChEBI" id="CHEBI:57692"/>
        <dbReference type="ChEBI" id="CHEBI:74257"/>
        <dbReference type="ChEBI" id="CHEBI:456215"/>
        <dbReference type="EC" id="2.7.1.180"/>
    </reaction>
</comment>
<dbReference type="Proteomes" id="UP000001868">
    <property type="component" value="Chromosome"/>
</dbReference>
<dbReference type="PIRSF" id="PIRSF006268">
    <property type="entry name" value="ApbE"/>
    <property type="match status" value="1"/>
</dbReference>
<dbReference type="EC" id="2.7.1.180" evidence="1 10"/>
<dbReference type="PANTHER" id="PTHR30040">
    <property type="entry name" value="THIAMINE BIOSYNTHESIS LIPOPROTEIN APBE"/>
    <property type="match status" value="1"/>
</dbReference>
<evidence type="ECO:0000256" key="9">
    <source>
        <dbReference type="ARBA" id="ARBA00048540"/>
    </source>
</evidence>
<dbReference type="Pfam" id="PF02424">
    <property type="entry name" value="ApbE"/>
    <property type="match status" value="1"/>
</dbReference>
<dbReference type="SUPFAM" id="SSF143631">
    <property type="entry name" value="ApbE-like"/>
    <property type="match status" value="1"/>
</dbReference>
<evidence type="ECO:0000256" key="3">
    <source>
        <dbReference type="ARBA" id="ARBA00022630"/>
    </source>
</evidence>
<evidence type="ECO:0000256" key="4">
    <source>
        <dbReference type="ARBA" id="ARBA00022679"/>
    </source>
</evidence>
<feature type="binding site" evidence="11">
    <location>
        <position position="285"/>
    </location>
    <ligand>
        <name>Mg(2+)</name>
        <dbReference type="ChEBI" id="CHEBI:18420"/>
    </ligand>
</feature>